<dbReference type="AlphaFoldDB" id="A0A316HPS5"/>
<comment type="caution">
    <text evidence="2">The sequence shown here is derived from an EMBL/GenBank/DDBJ whole genome shotgun (WGS) entry which is preliminary data.</text>
</comment>
<dbReference type="InterPro" id="IPR056918">
    <property type="entry name" value="8xMP"/>
</dbReference>
<dbReference type="Pfam" id="PF24838">
    <property type="entry name" value="8xMP"/>
    <property type="match status" value="1"/>
</dbReference>
<organism evidence="2 3">
    <name type="scientific">Lentzea atacamensis</name>
    <dbReference type="NCBI Taxonomy" id="531938"/>
    <lineage>
        <taxon>Bacteria</taxon>
        <taxon>Bacillati</taxon>
        <taxon>Actinomycetota</taxon>
        <taxon>Actinomycetes</taxon>
        <taxon>Pseudonocardiales</taxon>
        <taxon>Pseudonocardiaceae</taxon>
        <taxon>Lentzea</taxon>
    </lineage>
</organism>
<proteinExistence type="predicted"/>
<reference evidence="2 3" key="1">
    <citation type="submission" date="2018-05" db="EMBL/GenBank/DDBJ databases">
        <title>Genomic Encyclopedia of Type Strains, Phase IV (KMG-IV): sequencing the most valuable type-strain genomes for metagenomic binning, comparative biology and taxonomic classification.</title>
        <authorList>
            <person name="Goeker M."/>
        </authorList>
    </citation>
    <scope>NUCLEOTIDE SEQUENCE [LARGE SCALE GENOMIC DNA]</scope>
    <source>
        <strain evidence="2 3">DSM 45480</strain>
    </source>
</reference>
<feature type="transmembrane region" description="Helical" evidence="1">
    <location>
        <begin position="59"/>
        <end position="79"/>
    </location>
</feature>
<name>A0A316HPS5_9PSEU</name>
<dbReference type="EMBL" id="QGHB01000011">
    <property type="protein sequence ID" value="PWK83238.1"/>
    <property type="molecule type" value="Genomic_DNA"/>
</dbReference>
<dbReference type="RefSeq" id="WP_146231756.1">
    <property type="nucleotide sequence ID" value="NZ_QGHB01000011.1"/>
</dbReference>
<keyword evidence="1" id="KW-1133">Transmembrane helix</keyword>
<accession>A0A316HPS5</accession>
<keyword evidence="1" id="KW-0472">Membrane</keyword>
<feature type="transmembrane region" description="Helical" evidence="1">
    <location>
        <begin position="131"/>
        <end position="153"/>
    </location>
</feature>
<sequence>MLTEREEAWLLEEYKLLSAHYFHEDQVYFRMGGLLITLNSALIAFSATSSGVSRVPQVVLVLFSVFGLAVTIAWIAMLWRVRAVRQLSSCRIGEVEAALEATWSATVPSPRIRLHMRERMSAMSGRLPSRLATSVPATTLFLLVPVVAAGYWICLPFWR</sequence>
<gene>
    <name evidence="2" type="ORF">C8D88_111123</name>
</gene>
<dbReference type="Proteomes" id="UP000246005">
    <property type="component" value="Unassembled WGS sequence"/>
</dbReference>
<evidence type="ECO:0000313" key="2">
    <source>
        <dbReference type="EMBL" id="PWK83238.1"/>
    </source>
</evidence>
<keyword evidence="1" id="KW-0812">Transmembrane</keyword>
<protein>
    <submittedName>
        <fullName evidence="2">Uncharacterized protein</fullName>
    </submittedName>
</protein>
<evidence type="ECO:0000256" key="1">
    <source>
        <dbReference type="SAM" id="Phobius"/>
    </source>
</evidence>
<evidence type="ECO:0000313" key="3">
    <source>
        <dbReference type="Proteomes" id="UP000246005"/>
    </source>
</evidence>
<feature type="transmembrane region" description="Helical" evidence="1">
    <location>
        <begin position="27"/>
        <end position="47"/>
    </location>
</feature>